<evidence type="ECO:0000313" key="5">
    <source>
        <dbReference type="Proteomes" id="UP000253153"/>
    </source>
</evidence>
<reference evidence="4 5" key="1">
    <citation type="submission" date="2018-06" db="EMBL/GenBank/DDBJ databases">
        <title>Fusarium incarnatum-equiseti species complex species 28.</title>
        <authorList>
            <person name="Gardiner D.M."/>
        </authorList>
    </citation>
    <scope>NUCLEOTIDE SEQUENCE [LARGE SCALE GENOMIC DNA]</scope>
    <source>
        <strain evidence="4 5">FIESC_28</strain>
    </source>
</reference>
<dbReference type="SUPFAM" id="SSF48403">
    <property type="entry name" value="Ankyrin repeat"/>
    <property type="match status" value="1"/>
</dbReference>
<dbReference type="InterPro" id="IPR052895">
    <property type="entry name" value="HetReg/Transcr_Mod"/>
</dbReference>
<dbReference type="SMART" id="SM00248">
    <property type="entry name" value="ANK"/>
    <property type="match status" value="5"/>
</dbReference>
<keyword evidence="5" id="KW-1185">Reference proteome</keyword>
<comment type="caution">
    <text evidence="4">The sequence shown here is derived from an EMBL/GenBank/DDBJ whole genome shotgun (WGS) entry which is preliminary data.</text>
</comment>
<dbReference type="Proteomes" id="UP000253153">
    <property type="component" value="Unassembled WGS sequence"/>
</dbReference>
<dbReference type="InterPro" id="IPR002110">
    <property type="entry name" value="Ankyrin_rpt"/>
</dbReference>
<dbReference type="Pfam" id="PF00023">
    <property type="entry name" value="Ank"/>
    <property type="match status" value="1"/>
</dbReference>
<evidence type="ECO:0000259" key="3">
    <source>
        <dbReference type="Pfam" id="PF06985"/>
    </source>
</evidence>
<feature type="domain" description="Heterokaryon incompatibility" evidence="3">
    <location>
        <begin position="47"/>
        <end position="181"/>
    </location>
</feature>
<evidence type="ECO:0000256" key="2">
    <source>
        <dbReference type="SAM" id="MobiDB-lite"/>
    </source>
</evidence>
<evidence type="ECO:0000313" key="4">
    <source>
        <dbReference type="EMBL" id="RBR06162.1"/>
    </source>
</evidence>
<feature type="region of interest" description="Disordered" evidence="2">
    <location>
        <begin position="1104"/>
        <end position="1149"/>
    </location>
</feature>
<dbReference type="GeneID" id="42000600"/>
<name>A0A366QN47_9HYPO</name>
<feature type="compositionally biased region" description="Basic and acidic residues" evidence="2">
    <location>
        <begin position="1120"/>
        <end position="1143"/>
    </location>
</feature>
<dbReference type="PANTHER" id="PTHR24148:SF78">
    <property type="entry name" value="HETEROKARYON INCOMPATIBILITY DOMAIN-CONTAINING PROTEIN"/>
    <property type="match status" value="1"/>
</dbReference>
<organism evidence="4 5">
    <name type="scientific">Fusarium coffeatum</name>
    <dbReference type="NCBI Taxonomy" id="231269"/>
    <lineage>
        <taxon>Eukaryota</taxon>
        <taxon>Fungi</taxon>
        <taxon>Dikarya</taxon>
        <taxon>Ascomycota</taxon>
        <taxon>Pezizomycotina</taxon>
        <taxon>Sordariomycetes</taxon>
        <taxon>Hypocreomycetidae</taxon>
        <taxon>Hypocreales</taxon>
        <taxon>Nectriaceae</taxon>
        <taxon>Fusarium</taxon>
        <taxon>Fusarium incarnatum-equiseti species complex</taxon>
    </lineage>
</organism>
<dbReference type="AlphaFoldDB" id="A0A366QN47"/>
<dbReference type="PROSITE" id="PS50088">
    <property type="entry name" value="ANK_REPEAT"/>
    <property type="match status" value="3"/>
</dbReference>
<protein>
    <recommendedName>
        <fullName evidence="3">Heterokaryon incompatibility domain-containing protein</fullName>
    </recommendedName>
</protein>
<dbReference type="InterPro" id="IPR036770">
    <property type="entry name" value="Ankyrin_rpt-contain_sf"/>
</dbReference>
<dbReference type="RefSeq" id="XP_031010660.1">
    <property type="nucleotide sequence ID" value="XM_031165304.1"/>
</dbReference>
<feature type="repeat" description="ANK" evidence="1">
    <location>
        <begin position="605"/>
        <end position="629"/>
    </location>
</feature>
<feature type="repeat" description="ANK" evidence="1">
    <location>
        <begin position="679"/>
        <end position="712"/>
    </location>
</feature>
<accession>A0A366QN47</accession>
<dbReference type="Gene3D" id="1.25.40.20">
    <property type="entry name" value="Ankyrin repeat-containing domain"/>
    <property type="match status" value="1"/>
</dbReference>
<dbReference type="EMBL" id="QKXC01000361">
    <property type="protein sequence ID" value="RBR06162.1"/>
    <property type="molecule type" value="Genomic_DNA"/>
</dbReference>
<dbReference type="InterPro" id="IPR010730">
    <property type="entry name" value="HET"/>
</dbReference>
<dbReference type="Pfam" id="PF12796">
    <property type="entry name" value="Ank_2"/>
    <property type="match status" value="1"/>
</dbReference>
<sequence length="1180" mass="133720">MSTYRYTQLPTGCVRILCLQPHQDKQSAIRCQLSDLEVRDSEGLCPYEALSYVWGSPNKPHTIDIEGYSLSVGANLYAALLSLRYTSLERILWVDAVCIDQANITEKEQQIQLMAEIFAKARSVIIWLGDATTAETEDALEEIRVVAASTSDGVEISMPGEEPILEILKLPWFKRVWVLQEVAAARHVIVKLGRVEIDGAVFRPRQIAEKSERFSLDICPLSELVEMYHNRQATERHDKVYALFGMCSDDLEAAGLVVDYKIPWNRLLQKLVNYILPQCLSVSTWNDNQVAVIVTLVHVLGKVVSVNSREESQNIMIDWKSPHIKCHETSSWCIKASSKSAEVGDIVCLLDGCSRPTIIRLCGMNWIIIFISITPAIKPAELPPLYYDRWDWHELLESLGKPSVEFELIWDLDMERDQRNPPPANVAAMSPTKTISIQRSMRDFERKETYVWLRHNEKKSLSEIQCRLREIIKKLDISTVISKLNHPLSSVYLKESIHALQSILMEWQAFKATQEVQDPGVKNELEIDHIIDTLLGIYGGWLPLKWAIDDGHMAVARLMLHFADPNAGIKYDLTPLAWASSHGYDSLVKLLLDTVKVAPDSQNKRGETPLLLAAKWGYDTVVEKLLDTGKVDPDAKDDSGDTPLLVAVFSNHVAVVKLLLETGKANPNVKKKVTAHSWVGRTPLIYAAQNGFLQIVRLLLDSEGVDIQFRDEHGGTSCEWAFVKGHKEIYNLIAERLDKESRGDLERGQHNVIVYLIIVAMGLSSDDNQELLVQISLSTSSLPSNTSEYPPTTMEARGLKQDLTTLLSQHFQIVTSNSQRQDQWYKRSLQSFTFHHGDKRPLILVPRESRDEWAPHVRRFASSLGRMIVAADGKTMEQSTSDAKLFSDDVLDQAHSQPLCLAVTDSKPLSPEMMQMSWWTTKTQHPDDKARRVKGIKALIACGQTESLLRLASWPQTHPDQVSHLQKYQWSSLNNGRQTAVDKIIVIMLFLGVTGAFKEELLEKDGQKYWLPVAFMSDKPPFTSYIETFDGRLPATDDEIQRELRSCIQALRTAQAWSLSIETPINWEERITDKFLYILGFEAWNRSREGEGYLGCDLNKPKTAKSLQRISQDDDGDDDPPVREATKKSMDPLKLREPKKDVEVEPTEEERIEMNELAALVSNEADYGRKRSTKYLTKNK</sequence>
<keyword evidence="1" id="KW-0040">ANK repeat</keyword>
<evidence type="ECO:0000256" key="1">
    <source>
        <dbReference type="PROSITE-ProRule" id="PRU00023"/>
    </source>
</evidence>
<dbReference type="PANTHER" id="PTHR24148">
    <property type="entry name" value="ANKYRIN REPEAT DOMAIN-CONTAINING PROTEIN 39 HOMOLOG-RELATED"/>
    <property type="match status" value="1"/>
</dbReference>
<feature type="repeat" description="ANK" evidence="1">
    <location>
        <begin position="639"/>
        <end position="663"/>
    </location>
</feature>
<proteinExistence type="predicted"/>
<dbReference type="Pfam" id="PF06985">
    <property type="entry name" value="HET"/>
    <property type="match status" value="1"/>
</dbReference>
<dbReference type="OrthoDB" id="194358at2759"/>
<dbReference type="PROSITE" id="PS50297">
    <property type="entry name" value="ANK_REP_REGION"/>
    <property type="match status" value="3"/>
</dbReference>
<gene>
    <name evidence="4" type="ORF">FIESC28_11177</name>
</gene>